<dbReference type="EMBL" id="JPRP01000002">
    <property type="protein sequence ID" value="KFE98916.1"/>
    <property type="molecule type" value="Genomic_DNA"/>
</dbReference>
<name>A0A085Z3A3_9FLAO</name>
<proteinExistence type="predicted"/>
<accession>A0A085Z3A3</accession>
<dbReference type="AlphaFoldDB" id="A0A085Z3A3"/>
<dbReference type="Proteomes" id="UP000028713">
    <property type="component" value="Unassembled WGS sequence"/>
</dbReference>
<dbReference type="eggNOG" id="ENOG502ZS7W">
    <property type="taxonomic scope" value="Bacteria"/>
</dbReference>
<protein>
    <submittedName>
        <fullName evidence="1">Uncharacterized protein</fullName>
    </submittedName>
</protein>
<reference evidence="1 2" key="1">
    <citation type="submission" date="2014-07" db="EMBL/GenBank/DDBJ databases">
        <title>Genome of Chryseobacterium formosense LMG 24722.</title>
        <authorList>
            <person name="Pipes S.E."/>
            <person name="Stropko S.J."/>
            <person name="Newman J.D."/>
        </authorList>
    </citation>
    <scope>NUCLEOTIDE SEQUENCE [LARGE SCALE GENOMIC DNA]</scope>
    <source>
        <strain evidence="1 2">LMG 24722</strain>
    </source>
</reference>
<dbReference type="STRING" id="236814.IX39_16050"/>
<keyword evidence="2" id="KW-1185">Reference proteome</keyword>
<comment type="caution">
    <text evidence="1">The sequence shown here is derived from an EMBL/GenBank/DDBJ whole genome shotgun (WGS) entry which is preliminary data.</text>
</comment>
<evidence type="ECO:0000313" key="2">
    <source>
        <dbReference type="Proteomes" id="UP000028713"/>
    </source>
</evidence>
<evidence type="ECO:0000313" key="1">
    <source>
        <dbReference type="EMBL" id="KFE98916.1"/>
    </source>
</evidence>
<gene>
    <name evidence="1" type="ORF">IX39_16050</name>
</gene>
<sequence length="154" mass="18179">MLLLISLISCKSQNSKIVGKEYIYENSNRKFSVKIIDHKNLIINNTYNCTEISDKFKNISLNKKYKIIKNKIIILNPNQDIEIPYFDNSNCTFLTTEFRSNVKHFYDGRTIYPDESLYTFPKIDTLNIINDSIYYYKKTKNGSIGFVFKQKSHF</sequence>
<organism evidence="1 2">
    <name type="scientific">Chryseobacterium formosense</name>
    <dbReference type="NCBI Taxonomy" id="236814"/>
    <lineage>
        <taxon>Bacteria</taxon>
        <taxon>Pseudomonadati</taxon>
        <taxon>Bacteroidota</taxon>
        <taxon>Flavobacteriia</taxon>
        <taxon>Flavobacteriales</taxon>
        <taxon>Weeksellaceae</taxon>
        <taxon>Chryseobacterium group</taxon>
        <taxon>Chryseobacterium</taxon>
    </lineage>
</organism>